<dbReference type="Gene3D" id="3.30.450.20">
    <property type="entry name" value="PAS domain"/>
    <property type="match status" value="2"/>
</dbReference>
<dbReference type="InterPro" id="IPR052155">
    <property type="entry name" value="Biofilm_reg_signaling"/>
</dbReference>
<dbReference type="Gene3D" id="3.30.70.270">
    <property type="match status" value="1"/>
</dbReference>
<dbReference type="PROSITE" id="PS50112">
    <property type="entry name" value="PAS"/>
    <property type="match status" value="1"/>
</dbReference>
<dbReference type="Pfam" id="PF00990">
    <property type="entry name" value="GGDEF"/>
    <property type="match status" value="1"/>
</dbReference>
<dbReference type="InterPro" id="IPR035919">
    <property type="entry name" value="EAL_sf"/>
</dbReference>
<dbReference type="RefSeq" id="WP_193801624.1">
    <property type="nucleotide sequence ID" value="NZ_JADEWC010000030.1"/>
</dbReference>
<keyword evidence="6" id="KW-1185">Reference proteome</keyword>
<organism evidence="5 6">
    <name type="scientific">Cyanobacterium stanieri LEGE 03274</name>
    <dbReference type="NCBI Taxonomy" id="1828756"/>
    <lineage>
        <taxon>Bacteria</taxon>
        <taxon>Bacillati</taxon>
        <taxon>Cyanobacteriota</taxon>
        <taxon>Cyanophyceae</taxon>
        <taxon>Oscillatoriophycideae</taxon>
        <taxon>Chroococcales</taxon>
        <taxon>Geminocystaceae</taxon>
        <taxon>Cyanobacterium</taxon>
    </lineage>
</organism>
<dbReference type="SMART" id="SM00052">
    <property type="entry name" value="EAL"/>
    <property type="match status" value="1"/>
</dbReference>
<dbReference type="InterPro" id="IPR029787">
    <property type="entry name" value="Nucleotide_cyclase"/>
</dbReference>
<dbReference type="InterPro" id="IPR012226">
    <property type="entry name" value="Diguanyl_cyclase/Pdiesterase"/>
</dbReference>
<dbReference type="InterPro" id="IPR000700">
    <property type="entry name" value="PAS-assoc_C"/>
</dbReference>
<evidence type="ECO:0000313" key="5">
    <source>
        <dbReference type="EMBL" id="MBE9223386.1"/>
    </source>
</evidence>
<dbReference type="Pfam" id="PF00563">
    <property type="entry name" value="EAL"/>
    <property type="match status" value="1"/>
</dbReference>
<dbReference type="PROSITE" id="PS50887">
    <property type="entry name" value="GGDEF"/>
    <property type="match status" value="1"/>
</dbReference>
<dbReference type="CDD" id="cd01948">
    <property type="entry name" value="EAL"/>
    <property type="match status" value="1"/>
</dbReference>
<reference evidence="5 6" key="1">
    <citation type="submission" date="2020-10" db="EMBL/GenBank/DDBJ databases">
        <authorList>
            <person name="Castelo-Branco R."/>
            <person name="Eusebio N."/>
            <person name="Adriana R."/>
            <person name="Vieira A."/>
            <person name="Brugerolle De Fraissinette N."/>
            <person name="Rezende De Castro R."/>
            <person name="Schneider M.P."/>
            <person name="Vasconcelos V."/>
            <person name="Leao P.N."/>
        </authorList>
    </citation>
    <scope>NUCLEOTIDE SEQUENCE [LARGE SCALE GENOMIC DNA]</scope>
    <source>
        <strain evidence="5 6">LEGE 03274</strain>
    </source>
</reference>
<evidence type="ECO:0000259" key="3">
    <source>
        <dbReference type="PROSITE" id="PS50883"/>
    </source>
</evidence>
<dbReference type="SMART" id="SM00086">
    <property type="entry name" value="PAC"/>
    <property type="match status" value="2"/>
</dbReference>
<name>A0ABR9V8C3_9CHRO</name>
<dbReference type="SMART" id="SM00091">
    <property type="entry name" value="PAS"/>
    <property type="match status" value="3"/>
</dbReference>
<dbReference type="InterPro" id="IPR001633">
    <property type="entry name" value="EAL_dom"/>
</dbReference>
<dbReference type="InterPro" id="IPR000014">
    <property type="entry name" value="PAS"/>
</dbReference>
<proteinExistence type="predicted"/>
<dbReference type="NCBIfam" id="TIGR00254">
    <property type="entry name" value="GGDEF"/>
    <property type="match status" value="1"/>
</dbReference>
<dbReference type="Proteomes" id="UP000654604">
    <property type="component" value="Unassembled WGS sequence"/>
</dbReference>
<dbReference type="CDD" id="cd00130">
    <property type="entry name" value="PAS"/>
    <property type="match status" value="1"/>
</dbReference>
<evidence type="ECO:0000259" key="4">
    <source>
        <dbReference type="PROSITE" id="PS50887"/>
    </source>
</evidence>
<dbReference type="InterPro" id="IPR000160">
    <property type="entry name" value="GGDEF_dom"/>
</dbReference>
<dbReference type="EMBL" id="JADEWC010000030">
    <property type="protein sequence ID" value="MBE9223386.1"/>
    <property type="molecule type" value="Genomic_DNA"/>
</dbReference>
<dbReference type="InterPro" id="IPR035965">
    <property type="entry name" value="PAS-like_dom_sf"/>
</dbReference>
<dbReference type="PANTHER" id="PTHR44757:SF2">
    <property type="entry name" value="BIOFILM ARCHITECTURE MAINTENANCE PROTEIN MBAA"/>
    <property type="match status" value="1"/>
</dbReference>
<dbReference type="InterPro" id="IPR001610">
    <property type="entry name" value="PAC"/>
</dbReference>
<dbReference type="CDD" id="cd01949">
    <property type="entry name" value="GGDEF"/>
    <property type="match status" value="1"/>
</dbReference>
<evidence type="ECO:0000259" key="2">
    <source>
        <dbReference type="PROSITE" id="PS50113"/>
    </source>
</evidence>
<sequence length="783" mass="90073">MNPSFPLNFGDNEYLTIIENISDGILLLNHNNQVIYSNKKVQELFIDSSKDDHILSENSSRFIKIQWLESELNKIIKSEKQAIQLTKKVNSNIGLVWLNIKIINISKIPQKIPRILVTFTDITKLIYTKEKLKAIALYNLNGLMVTDKEGKILFINSIGKKMFEGKANKMFGELFGIPLASSKSTEIIIPRQKDKMLTINMNVKPIQWEDKKAYLITFVDITHSKKIEEQLKFLHQASEQSPASIIITDNSGIIQYVNSKFERVTGYTREEVIGKNPRILKSGETSKEEYKKIWQTISSGKEWHGEFHNRKKNGELFWEIASISPIKDEYGIITHYVAVKEDITDKKQQEELLSHQANYDYLTELPNRLLGMERLKQEISKAQRNKLSVALIFLDLDNFKNINDTLGHQYGDELLIVVAQRLRNCLRESDTVARLGGDEFLIIISSLTSVSQGEIIASKLLNAMRKPFIIAGEKRFVSASIGITFYPQDGDDIQNLIKNADLAMYEAKKKGKNNFKFFDDKMNQVAQKKMLQETYLRQALRNDELFLVYQPIFELKTKKIIGFESLTRWHNDILGDVSPVEFINIAEETGLIIDLGKWLLEKICQQLFIWQKEGIDIYISMNLSPRQFRDSHLVESILETTKKYQINPKNLKLEITEQVLVEDIPIVKQLLFQLNSLGFELYLDDFGTGYSSLSYLRKYPFTLIKIDRSFVLDIEESDKNKALIKTMISMAHNLNLSIIAEGIETPNQLDFLKSENCAAGQGYLFSRPLEAEKLLDFISGVER</sequence>
<dbReference type="SMART" id="SM00267">
    <property type="entry name" value="GGDEF"/>
    <property type="match status" value="1"/>
</dbReference>
<evidence type="ECO:0000313" key="6">
    <source>
        <dbReference type="Proteomes" id="UP000654604"/>
    </source>
</evidence>
<dbReference type="Gene3D" id="3.20.20.450">
    <property type="entry name" value="EAL domain"/>
    <property type="match status" value="1"/>
</dbReference>
<comment type="caution">
    <text evidence="5">The sequence shown here is derived from an EMBL/GenBank/DDBJ whole genome shotgun (WGS) entry which is preliminary data.</text>
</comment>
<dbReference type="SUPFAM" id="SSF55073">
    <property type="entry name" value="Nucleotide cyclase"/>
    <property type="match status" value="1"/>
</dbReference>
<dbReference type="InterPro" id="IPR043128">
    <property type="entry name" value="Rev_trsase/Diguanyl_cyclase"/>
</dbReference>
<feature type="domain" description="GGDEF" evidence="4">
    <location>
        <begin position="387"/>
        <end position="520"/>
    </location>
</feature>
<gene>
    <name evidence="5" type="ORF">IQ215_11825</name>
</gene>
<dbReference type="PIRSF" id="PIRSF005925">
    <property type="entry name" value="Dos"/>
    <property type="match status" value="1"/>
</dbReference>
<dbReference type="SUPFAM" id="SSF55785">
    <property type="entry name" value="PYP-like sensor domain (PAS domain)"/>
    <property type="match status" value="2"/>
</dbReference>
<feature type="domain" description="PAS" evidence="1">
    <location>
        <begin position="230"/>
        <end position="276"/>
    </location>
</feature>
<feature type="domain" description="PAC" evidence="2">
    <location>
        <begin position="303"/>
        <end position="355"/>
    </location>
</feature>
<accession>A0ABR9V8C3</accession>
<dbReference type="PANTHER" id="PTHR44757">
    <property type="entry name" value="DIGUANYLATE CYCLASE DGCP"/>
    <property type="match status" value="1"/>
</dbReference>
<dbReference type="PROSITE" id="PS50883">
    <property type="entry name" value="EAL"/>
    <property type="match status" value="1"/>
</dbReference>
<evidence type="ECO:0000259" key="1">
    <source>
        <dbReference type="PROSITE" id="PS50112"/>
    </source>
</evidence>
<dbReference type="Pfam" id="PF13426">
    <property type="entry name" value="PAS_9"/>
    <property type="match status" value="2"/>
</dbReference>
<dbReference type="SUPFAM" id="SSF141868">
    <property type="entry name" value="EAL domain-like"/>
    <property type="match status" value="1"/>
</dbReference>
<dbReference type="NCBIfam" id="TIGR00229">
    <property type="entry name" value="sensory_box"/>
    <property type="match status" value="1"/>
</dbReference>
<feature type="domain" description="EAL" evidence="3">
    <location>
        <begin position="529"/>
        <end position="782"/>
    </location>
</feature>
<dbReference type="PROSITE" id="PS50113">
    <property type="entry name" value="PAC"/>
    <property type="match status" value="1"/>
</dbReference>
<protein>
    <submittedName>
        <fullName evidence="5">EAL domain-containing protein</fullName>
    </submittedName>
</protein>